<comment type="caution">
    <text evidence="4">Lacks conserved residue(s) required for the propagation of feature annotation.</text>
</comment>
<reference evidence="9" key="1">
    <citation type="submission" date="2020-10" db="EMBL/GenBank/DDBJ databases">
        <authorList>
            <person name="Gilroy R."/>
        </authorList>
    </citation>
    <scope>NUCLEOTIDE SEQUENCE</scope>
    <source>
        <strain evidence="9">B1-16210</strain>
    </source>
</reference>
<dbReference type="InterPro" id="IPR020095">
    <property type="entry name" value="PsdUridine_synth_TruA_C"/>
</dbReference>
<sequence>MTRYKITLEYDGTNLIGWQQNHQGPSVQSLLLDAIEKFCGARPDIVAAGRTDAGVHAVAMIAHFDLDSNASADTVMRAMNFYLTNSPVSVLDCEIVPDGFNARFSCTARHYKYIVLNRAAPPTLDKNRVYWVPRKLNVTAMRTAAKKLIGHHDFTSFRATQCQAKSPIKTLDECKITRRGDLIVFEFSARSFLHHMVRNMVGTLIEIGLGKPYDIDEIFKACNRSAAGPTAPAAGLYFIRADYATGATAEHS</sequence>
<name>A0A940IC54_9PROT</name>
<evidence type="ECO:0000256" key="3">
    <source>
        <dbReference type="ARBA" id="ARBA00023235"/>
    </source>
</evidence>
<feature type="binding site" evidence="4 6">
    <location>
        <position position="111"/>
    </location>
    <ligand>
        <name>substrate</name>
    </ligand>
</feature>
<organism evidence="9 10">
    <name type="scientific">Candidatus Enterousia excrementavium</name>
    <dbReference type="NCBI Taxonomy" id="2840789"/>
    <lineage>
        <taxon>Bacteria</taxon>
        <taxon>Pseudomonadati</taxon>
        <taxon>Pseudomonadota</taxon>
        <taxon>Alphaproteobacteria</taxon>
        <taxon>Candidatus Enterousia</taxon>
    </lineage>
</organism>
<evidence type="ECO:0000256" key="5">
    <source>
        <dbReference type="PIRSR" id="PIRSR001430-1"/>
    </source>
</evidence>
<dbReference type="Proteomes" id="UP000721442">
    <property type="component" value="Unassembled WGS sequence"/>
</dbReference>
<dbReference type="InterPro" id="IPR020103">
    <property type="entry name" value="PsdUridine_synth_cat_dom_sf"/>
</dbReference>
<dbReference type="EMBL" id="JADINE010000036">
    <property type="protein sequence ID" value="MBO8407387.1"/>
    <property type="molecule type" value="Genomic_DNA"/>
</dbReference>
<comment type="catalytic activity">
    <reaction evidence="4 7">
        <text>uridine(38/39/40) in tRNA = pseudouridine(38/39/40) in tRNA</text>
        <dbReference type="Rhea" id="RHEA:22376"/>
        <dbReference type="Rhea" id="RHEA-COMP:10085"/>
        <dbReference type="Rhea" id="RHEA-COMP:10087"/>
        <dbReference type="ChEBI" id="CHEBI:65314"/>
        <dbReference type="ChEBI" id="CHEBI:65315"/>
        <dbReference type="EC" id="5.4.99.12"/>
    </reaction>
</comment>
<dbReference type="HAMAP" id="MF_00171">
    <property type="entry name" value="TruA"/>
    <property type="match status" value="1"/>
</dbReference>
<protein>
    <recommendedName>
        <fullName evidence="4">tRNA pseudouridine synthase A</fullName>
        <ecNumber evidence="4">5.4.99.12</ecNumber>
    </recommendedName>
    <alternativeName>
        <fullName evidence="4">tRNA pseudouridine(38-40) synthase</fullName>
    </alternativeName>
    <alternativeName>
        <fullName evidence="4">tRNA pseudouridylate synthase I</fullName>
    </alternativeName>
    <alternativeName>
        <fullName evidence="4">tRNA-uridine isomerase I</fullName>
    </alternativeName>
</protein>
<evidence type="ECO:0000256" key="7">
    <source>
        <dbReference type="RuleBase" id="RU003792"/>
    </source>
</evidence>
<dbReference type="GO" id="GO:0160147">
    <property type="term" value="F:tRNA pseudouridine(38-40) synthase activity"/>
    <property type="evidence" value="ECO:0007669"/>
    <property type="project" value="UniProtKB-EC"/>
</dbReference>
<dbReference type="Pfam" id="PF01416">
    <property type="entry name" value="PseudoU_synth_1"/>
    <property type="match status" value="1"/>
</dbReference>
<dbReference type="AlphaFoldDB" id="A0A940IC54"/>
<keyword evidence="3 4" id="KW-0413">Isomerase</keyword>
<dbReference type="CDD" id="cd02570">
    <property type="entry name" value="PseudoU_synth_EcTruA"/>
    <property type="match status" value="1"/>
</dbReference>
<dbReference type="InterPro" id="IPR020097">
    <property type="entry name" value="PsdUridine_synth_TruA_a/b_dom"/>
</dbReference>
<reference evidence="9" key="2">
    <citation type="journal article" date="2021" name="PeerJ">
        <title>Extensive microbial diversity within the chicken gut microbiome revealed by metagenomics and culture.</title>
        <authorList>
            <person name="Gilroy R."/>
            <person name="Ravi A."/>
            <person name="Getino M."/>
            <person name="Pursley I."/>
            <person name="Horton D.L."/>
            <person name="Alikhan N.F."/>
            <person name="Baker D."/>
            <person name="Gharbi K."/>
            <person name="Hall N."/>
            <person name="Watson M."/>
            <person name="Adriaenssens E.M."/>
            <person name="Foster-Nyarko E."/>
            <person name="Jarju S."/>
            <person name="Secka A."/>
            <person name="Antonio M."/>
            <person name="Oren A."/>
            <person name="Chaudhuri R.R."/>
            <person name="La Ragione R."/>
            <person name="Hildebrand F."/>
            <person name="Pallen M.J."/>
        </authorList>
    </citation>
    <scope>NUCLEOTIDE SEQUENCE</scope>
    <source>
        <strain evidence="9">B1-16210</strain>
    </source>
</reference>
<dbReference type="GO" id="GO:0031119">
    <property type="term" value="P:tRNA pseudouridine synthesis"/>
    <property type="evidence" value="ECO:0007669"/>
    <property type="project" value="UniProtKB-UniRule"/>
</dbReference>
<evidence type="ECO:0000256" key="4">
    <source>
        <dbReference type="HAMAP-Rule" id="MF_00171"/>
    </source>
</evidence>
<accession>A0A940IC54</accession>
<evidence type="ECO:0000256" key="1">
    <source>
        <dbReference type="ARBA" id="ARBA00009375"/>
    </source>
</evidence>
<dbReference type="PANTHER" id="PTHR11142">
    <property type="entry name" value="PSEUDOURIDYLATE SYNTHASE"/>
    <property type="match status" value="1"/>
</dbReference>
<comment type="function">
    <text evidence="4">Formation of pseudouridine at positions 38, 39 and 40 in the anticodon stem and loop of transfer RNAs.</text>
</comment>
<dbReference type="SUPFAM" id="SSF55120">
    <property type="entry name" value="Pseudouridine synthase"/>
    <property type="match status" value="1"/>
</dbReference>
<feature type="domain" description="Pseudouridine synthase I TruA alpha/beta" evidence="8">
    <location>
        <begin position="144"/>
        <end position="243"/>
    </location>
</feature>
<comment type="caution">
    <text evidence="9">The sequence shown here is derived from an EMBL/GenBank/DDBJ whole genome shotgun (WGS) entry which is preliminary data.</text>
</comment>
<dbReference type="EC" id="5.4.99.12" evidence="4"/>
<evidence type="ECO:0000313" key="10">
    <source>
        <dbReference type="Proteomes" id="UP000721442"/>
    </source>
</evidence>
<dbReference type="Gene3D" id="3.30.70.580">
    <property type="entry name" value="Pseudouridine synthase I, catalytic domain, N-terminal subdomain"/>
    <property type="match status" value="1"/>
</dbReference>
<evidence type="ECO:0000256" key="6">
    <source>
        <dbReference type="PIRSR" id="PIRSR001430-2"/>
    </source>
</evidence>
<proteinExistence type="inferred from homology"/>
<dbReference type="PANTHER" id="PTHR11142:SF0">
    <property type="entry name" value="TRNA PSEUDOURIDINE SYNTHASE-LIKE 1"/>
    <property type="match status" value="1"/>
</dbReference>
<feature type="active site" description="Nucleophile" evidence="4 5">
    <location>
        <position position="52"/>
    </location>
</feature>
<evidence type="ECO:0000259" key="8">
    <source>
        <dbReference type="Pfam" id="PF01416"/>
    </source>
</evidence>
<dbReference type="GO" id="GO:0003723">
    <property type="term" value="F:RNA binding"/>
    <property type="evidence" value="ECO:0007669"/>
    <property type="project" value="InterPro"/>
</dbReference>
<gene>
    <name evidence="4 9" type="primary">truA</name>
    <name evidence="9" type="ORF">IAC77_02910</name>
</gene>
<dbReference type="InterPro" id="IPR020094">
    <property type="entry name" value="TruA/RsuA/RluB/E/F_N"/>
</dbReference>
<evidence type="ECO:0000256" key="2">
    <source>
        <dbReference type="ARBA" id="ARBA00022694"/>
    </source>
</evidence>
<keyword evidence="2 4" id="KW-0819">tRNA processing</keyword>
<comment type="subunit">
    <text evidence="4">Homodimer.</text>
</comment>
<dbReference type="Gene3D" id="3.30.70.660">
    <property type="entry name" value="Pseudouridine synthase I, catalytic domain, C-terminal subdomain"/>
    <property type="match status" value="1"/>
</dbReference>
<dbReference type="PIRSF" id="PIRSF001430">
    <property type="entry name" value="tRNA_psdUrid_synth"/>
    <property type="match status" value="1"/>
</dbReference>
<evidence type="ECO:0000313" key="9">
    <source>
        <dbReference type="EMBL" id="MBO8407387.1"/>
    </source>
</evidence>
<comment type="similarity">
    <text evidence="1 4 7">Belongs to the tRNA pseudouridine synthase TruA family.</text>
</comment>
<dbReference type="InterPro" id="IPR001406">
    <property type="entry name" value="PsdUridine_synth_TruA"/>
</dbReference>
<dbReference type="NCBIfam" id="TIGR00071">
    <property type="entry name" value="hisT_truA"/>
    <property type="match status" value="1"/>
</dbReference>